<name>A0A1C7DN50_9BACL</name>
<dbReference type="Proteomes" id="UP000092687">
    <property type="component" value="Chromosome"/>
</dbReference>
<evidence type="ECO:0000313" key="2">
    <source>
        <dbReference type="Proteomes" id="UP000092687"/>
    </source>
</evidence>
<protein>
    <submittedName>
        <fullName evidence="1">Uncharacterized protein</fullName>
    </submittedName>
</protein>
<dbReference type="OrthoDB" id="2354029at2"/>
<reference evidence="1" key="1">
    <citation type="submission" date="2016-10" db="EMBL/GenBank/DDBJ databases">
        <authorList>
            <person name="de Groot N.N."/>
        </authorList>
    </citation>
    <scope>NUCLEOTIDE SEQUENCE</scope>
    <source>
        <strain evidence="1">DSM 24743</strain>
    </source>
</reference>
<dbReference type="AlphaFoldDB" id="A0A1C7DN50"/>
<proteinExistence type="predicted"/>
<organism evidence="1 2">
    <name type="scientific">Planococcus halocryophilus</name>
    <dbReference type="NCBI Taxonomy" id="1215089"/>
    <lineage>
        <taxon>Bacteria</taxon>
        <taxon>Bacillati</taxon>
        <taxon>Bacillota</taxon>
        <taxon>Bacilli</taxon>
        <taxon>Bacillales</taxon>
        <taxon>Caryophanaceae</taxon>
        <taxon>Planococcus</taxon>
    </lineage>
</organism>
<accession>A0A1C7DN50</accession>
<dbReference type="KEGG" id="phc:BBI08_01805"/>
<gene>
    <name evidence="1" type="ORF">BBI08_01805</name>
</gene>
<dbReference type="RefSeq" id="WP_008497251.1">
    <property type="nucleotide sequence ID" value="NZ_CP016537.2"/>
</dbReference>
<evidence type="ECO:0000313" key="1">
    <source>
        <dbReference type="EMBL" id="ANU12643.1"/>
    </source>
</evidence>
<keyword evidence="2" id="KW-1185">Reference proteome</keyword>
<dbReference type="EMBL" id="CP016537">
    <property type="protein sequence ID" value="ANU12643.1"/>
    <property type="molecule type" value="Genomic_DNA"/>
</dbReference>
<sequence>MSKFYINHETIGSDGEMFLCDNVQNLVKFDMGPSESANDPNSDSTCEMLVEFICTKALFPLCLTFEPFSGMEDDLERLFKGKNIEYALRFEGLKNKRFPVFKLTIEKPSSLTFVLQETFWIATCNNFYAFSFRDNIVYKPVIEKGWFGREKTWIWPHFDMNGASTVLEIWHDGDGFNLYTTEPCFSTIEKLASYFPVGTSIVNNGD</sequence>